<dbReference type="Pfam" id="PF01569">
    <property type="entry name" value="PAP2"/>
    <property type="match status" value="1"/>
</dbReference>
<feature type="transmembrane region" description="Helical" evidence="1">
    <location>
        <begin position="164"/>
        <end position="185"/>
    </location>
</feature>
<keyword evidence="1" id="KW-1133">Transmembrane helix</keyword>
<dbReference type="AlphaFoldDB" id="A0A7X2S2D9"/>
<evidence type="ECO:0000256" key="1">
    <source>
        <dbReference type="SAM" id="Phobius"/>
    </source>
</evidence>
<dbReference type="InterPro" id="IPR000326">
    <property type="entry name" value="PAP2/HPO"/>
</dbReference>
<sequence length="215" mass="24602">MGIVGAYRFKKGRPLMKDIRKVLLLLAIFCILAVIYSEDWFTPFDGAIVLFFENNRTSFLNDYFIFFTELGSGKTIFPLLLGAAVVMAYRKLAPEAVFLFICFAGSRLFNWLLKNGFDRERPSYDPLLKETTYSFPSGHAMNSAAFFTFAGFLTARYYPQHKPLIYSVMAYFIVSISFSRVYIGVHYLSDISAGICAGLIWFFVCKNIYTAIRQK</sequence>
<dbReference type="CDD" id="cd03392">
    <property type="entry name" value="PAP2_like_2"/>
    <property type="match status" value="1"/>
</dbReference>
<proteinExistence type="predicted"/>
<dbReference type="SUPFAM" id="SSF48317">
    <property type="entry name" value="Acid phosphatase/Vanadium-dependent haloperoxidase"/>
    <property type="match status" value="1"/>
</dbReference>
<feature type="transmembrane region" description="Helical" evidence="1">
    <location>
        <begin position="96"/>
        <end position="113"/>
    </location>
</feature>
<accession>A0A7X2S2D9</accession>
<comment type="caution">
    <text evidence="3">The sequence shown here is derived from an EMBL/GenBank/DDBJ whole genome shotgun (WGS) entry which is preliminary data.</text>
</comment>
<keyword evidence="1" id="KW-0812">Transmembrane</keyword>
<dbReference type="PANTHER" id="PTHR14969">
    <property type="entry name" value="SPHINGOSINE-1-PHOSPHATE PHOSPHOHYDROLASE"/>
    <property type="match status" value="1"/>
</dbReference>
<protein>
    <submittedName>
        <fullName evidence="3">Phosphatase PAP2 family protein</fullName>
    </submittedName>
</protein>
<feature type="transmembrane region" description="Helical" evidence="1">
    <location>
        <begin position="133"/>
        <end position="152"/>
    </location>
</feature>
<dbReference type="EMBL" id="WMIB01000001">
    <property type="protein sequence ID" value="MTH52015.1"/>
    <property type="molecule type" value="Genomic_DNA"/>
</dbReference>
<dbReference type="OrthoDB" id="9789113at2"/>
<name>A0A7X2S2D9_9BACI</name>
<dbReference type="Proteomes" id="UP000434639">
    <property type="component" value="Unassembled WGS sequence"/>
</dbReference>
<feature type="domain" description="Phosphatidic acid phosphatase type 2/haloperoxidase" evidence="2">
    <location>
        <begin position="96"/>
        <end position="206"/>
    </location>
</feature>
<dbReference type="SMART" id="SM00014">
    <property type="entry name" value="acidPPc"/>
    <property type="match status" value="1"/>
</dbReference>
<evidence type="ECO:0000259" key="2">
    <source>
        <dbReference type="SMART" id="SM00014"/>
    </source>
</evidence>
<reference evidence="3 4" key="1">
    <citation type="journal article" date="2017" name="Int. J. Syst. Evol. Microbiol.">
        <title>Bacillus mangrovi sp. nov., isolated from a sediment sample from a mangrove forest.</title>
        <authorList>
            <person name="Gupta V."/>
            <person name="Singh P.K."/>
            <person name="Korpole S."/>
            <person name="Tanuku N.R.S."/>
            <person name="Pinnaka A.K."/>
        </authorList>
    </citation>
    <scope>NUCLEOTIDE SEQUENCE [LARGE SCALE GENOMIC DNA]</scope>
    <source>
        <strain evidence="3 4">KCTC 33872</strain>
    </source>
</reference>
<keyword evidence="1" id="KW-0472">Membrane</keyword>
<organism evidence="3 4">
    <name type="scientific">Metabacillus mangrovi</name>
    <dbReference type="NCBI Taxonomy" id="1491830"/>
    <lineage>
        <taxon>Bacteria</taxon>
        <taxon>Bacillati</taxon>
        <taxon>Bacillota</taxon>
        <taxon>Bacilli</taxon>
        <taxon>Bacillales</taxon>
        <taxon>Bacillaceae</taxon>
        <taxon>Metabacillus</taxon>
    </lineage>
</organism>
<keyword evidence="4" id="KW-1185">Reference proteome</keyword>
<evidence type="ECO:0000313" key="4">
    <source>
        <dbReference type="Proteomes" id="UP000434639"/>
    </source>
</evidence>
<feature type="transmembrane region" description="Helical" evidence="1">
    <location>
        <begin position="63"/>
        <end position="89"/>
    </location>
</feature>
<evidence type="ECO:0000313" key="3">
    <source>
        <dbReference type="EMBL" id="MTH52015.1"/>
    </source>
</evidence>
<feature type="transmembrane region" description="Helical" evidence="1">
    <location>
        <begin position="191"/>
        <end position="209"/>
    </location>
</feature>
<gene>
    <name evidence="3" type="ORF">GKZ89_01245</name>
</gene>
<dbReference type="PANTHER" id="PTHR14969:SF13">
    <property type="entry name" value="AT30094P"/>
    <property type="match status" value="1"/>
</dbReference>
<dbReference type="Gene3D" id="1.20.144.10">
    <property type="entry name" value="Phosphatidic acid phosphatase type 2/haloperoxidase"/>
    <property type="match status" value="2"/>
</dbReference>
<dbReference type="InterPro" id="IPR036938">
    <property type="entry name" value="PAP2/HPO_sf"/>
</dbReference>